<protein>
    <recommendedName>
        <fullName evidence="2">DRBM domain-containing protein</fullName>
    </recommendedName>
</protein>
<feature type="domain" description="DRBM" evidence="2">
    <location>
        <begin position="105"/>
        <end position="173"/>
    </location>
</feature>
<dbReference type="InParanoid" id="A0A409WJU8"/>
<proteinExistence type="predicted"/>
<keyword evidence="4" id="KW-1185">Reference proteome</keyword>
<keyword evidence="1" id="KW-0694">RNA-binding</keyword>
<dbReference type="SMART" id="SM00358">
    <property type="entry name" value="DSRM"/>
    <property type="match status" value="1"/>
</dbReference>
<evidence type="ECO:0000313" key="4">
    <source>
        <dbReference type="Proteomes" id="UP000283269"/>
    </source>
</evidence>
<dbReference type="OrthoDB" id="10618338at2759"/>
<dbReference type="Gene3D" id="3.30.160.20">
    <property type="match status" value="1"/>
</dbReference>
<dbReference type="Proteomes" id="UP000283269">
    <property type="component" value="Unassembled WGS sequence"/>
</dbReference>
<name>A0A409WJU8_PSICY</name>
<comment type="caution">
    <text evidence="3">The sequence shown here is derived from an EMBL/GenBank/DDBJ whole genome shotgun (WGS) entry which is preliminary data.</text>
</comment>
<dbReference type="AlphaFoldDB" id="A0A409WJU8"/>
<dbReference type="EMBL" id="NHYD01003407">
    <property type="protein sequence ID" value="PPQ78785.1"/>
    <property type="molecule type" value="Genomic_DNA"/>
</dbReference>
<dbReference type="GO" id="GO:0003723">
    <property type="term" value="F:RNA binding"/>
    <property type="evidence" value="ECO:0007669"/>
    <property type="project" value="UniProtKB-UniRule"/>
</dbReference>
<evidence type="ECO:0000313" key="3">
    <source>
        <dbReference type="EMBL" id="PPQ78785.1"/>
    </source>
</evidence>
<dbReference type="Pfam" id="PF00035">
    <property type="entry name" value="dsrm"/>
    <property type="match status" value="1"/>
</dbReference>
<dbReference type="SUPFAM" id="SSF54768">
    <property type="entry name" value="dsRNA-binding domain-like"/>
    <property type="match status" value="1"/>
</dbReference>
<evidence type="ECO:0000259" key="2">
    <source>
        <dbReference type="PROSITE" id="PS50137"/>
    </source>
</evidence>
<organism evidence="3 4">
    <name type="scientific">Psilocybe cyanescens</name>
    <dbReference type="NCBI Taxonomy" id="93625"/>
    <lineage>
        <taxon>Eukaryota</taxon>
        <taxon>Fungi</taxon>
        <taxon>Dikarya</taxon>
        <taxon>Basidiomycota</taxon>
        <taxon>Agaricomycotina</taxon>
        <taxon>Agaricomycetes</taxon>
        <taxon>Agaricomycetidae</taxon>
        <taxon>Agaricales</taxon>
        <taxon>Agaricineae</taxon>
        <taxon>Strophariaceae</taxon>
        <taxon>Psilocybe</taxon>
    </lineage>
</organism>
<dbReference type="PROSITE" id="PS50137">
    <property type="entry name" value="DS_RBD"/>
    <property type="match status" value="1"/>
</dbReference>
<evidence type="ECO:0000256" key="1">
    <source>
        <dbReference type="PROSITE-ProRule" id="PRU00266"/>
    </source>
</evidence>
<gene>
    <name evidence="3" type="ORF">CVT25_010658</name>
</gene>
<accession>A0A409WJU8</accession>
<dbReference type="InterPro" id="IPR014720">
    <property type="entry name" value="dsRBD_dom"/>
</dbReference>
<reference evidence="3 4" key="1">
    <citation type="journal article" date="2018" name="Evol. Lett.">
        <title>Horizontal gene cluster transfer increased hallucinogenic mushroom diversity.</title>
        <authorList>
            <person name="Reynolds H.T."/>
            <person name="Vijayakumar V."/>
            <person name="Gluck-Thaler E."/>
            <person name="Korotkin H.B."/>
            <person name="Matheny P.B."/>
            <person name="Slot J.C."/>
        </authorList>
    </citation>
    <scope>NUCLEOTIDE SEQUENCE [LARGE SCALE GENOMIC DNA]</scope>
    <source>
        <strain evidence="3 4">2631</strain>
    </source>
</reference>
<sequence length="177" mass="19488">MKIELKSVKFDRERGRSGVALETFSRFQSAAITLPASYAKLFNSHQSGFYFAFTSTVEYGATLAISELQLRSIAAENVSTAEMYAVMDILHAFMSLTFEVSTDESNREILNKICQHYKLQASYSSASSMQPQHAPTWNTTIRIGGVVYGTGTGPSEASSKEMAATAAVAELRRKYNI</sequence>